<dbReference type="RefSeq" id="WP_136624949.1">
    <property type="nucleotide sequence ID" value="NZ_UPHP01000142.1"/>
</dbReference>
<dbReference type="AlphaFoldDB" id="A0A498QC08"/>
<protein>
    <submittedName>
        <fullName evidence="2">Uncharacterized protein</fullName>
    </submittedName>
</protein>
<feature type="compositionally biased region" description="Low complexity" evidence="1">
    <location>
        <begin position="68"/>
        <end position="87"/>
    </location>
</feature>
<dbReference type="EMBL" id="UPHP01000142">
    <property type="protein sequence ID" value="VBA43858.1"/>
    <property type="molecule type" value="Genomic_DNA"/>
</dbReference>
<accession>A0A498QC08</accession>
<dbReference type="Proteomes" id="UP000273307">
    <property type="component" value="Unassembled WGS sequence"/>
</dbReference>
<reference evidence="2 3" key="1">
    <citation type="submission" date="2018-09" db="EMBL/GenBank/DDBJ databases">
        <authorList>
            <person name="Tagini F."/>
        </authorList>
    </citation>
    <scope>NUCLEOTIDE SEQUENCE [LARGE SCALE GENOMIC DNA]</scope>
    <source>
        <strain evidence="2 3">MK136</strain>
    </source>
</reference>
<gene>
    <name evidence="2" type="ORF">LAUMK136_05331</name>
</gene>
<feature type="region of interest" description="Disordered" evidence="1">
    <location>
        <begin position="207"/>
        <end position="236"/>
    </location>
</feature>
<feature type="region of interest" description="Disordered" evidence="1">
    <location>
        <begin position="66"/>
        <end position="94"/>
    </location>
</feature>
<evidence type="ECO:0000313" key="3">
    <source>
        <dbReference type="Proteomes" id="UP000273307"/>
    </source>
</evidence>
<evidence type="ECO:0000313" key="2">
    <source>
        <dbReference type="EMBL" id="VBA43858.1"/>
    </source>
</evidence>
<feature type="compositionally biased region" description="Basic and acidic residues" evidence="1">
    <location>
        <begin position="215"/>
        <end position="225"/>
    </location>
</feature>
<proteinExistence type="predicted"/>
<organism evidence="2 3">
    <name type="scientific">Mycobacterium attenuatum</name>
    <dbReference type="NCBI Taxonomy" id="2341086"/>
    <lineage>
        <taxon>Bacteria</taxon>
        <taxon>Bacillati</taxon>
        <taxon>Actinomycetota</taxon>
        <taxon>Actinomycetes</taxon>
        <taxon>Mycobacteriales</taxon>
        <taxon>Mycobacteriaceae</taxon>
        <taxon>Mycobacterium</taxon>
    </lineage>
</organism>
<evidence type="ECO:0000256" key="1">
    <source>
        <dbReference type="SAM" id="MobiDB-lite"/>
    </source>
</evidence>
<name>A0A498QC08_9MYCO</name>
<keyword evidence="3" id="KW-1185">Reference proteome</keyword>
<sequence>MTHPLGPTVTAQRRKGGAAVALAVLALTGGVAGGATATAANGSATVSVGRLAINLAAHDGFKLDTCTSGDSTSGSSNNENTSINNDNATTASLNNESTPPVLLIAGDVGNISPVSSETPLVDLGSEDFKNPFISETESAVKYSSILDWRELGEYDANDLVNPFAQPPIRNEILSPNDVEMEFLDPISSFYKQEILEWEMQAHFPRTIKYPPTQESPKDPPVKETSESSEDIPWQPVGAGSSIVYIFPRTPPFNSSSDSEDDSY</sequence>